<evidence type="ECO:0000256" key="7">
    <source>
        <dbReference type="ARBA" id="ARBA00023163"/>
    </source>
</evidence>
<keyword evidence="3" id="KW-0863">Zinc-finger</keyword>
<dbReference type="PROSITE" id="PS51843">
    <property type="entry name" value="NR_LBD"/>
    <property type="match status" value="1"/>
</dbReference>
<keyword evidence="2" id="KW-0479">Metal-binding</keyword>
<comment type="similarity">
    <text evidence="1">Belongs to the nuclear hormone receptor family. NR1 subfamily.</text>
</comment>
<evidence type="ECO:0000256" key="4">
    <source>
        <dbReference type="ARBA" id="ARBA00022833"/>
    </source>
</evidence>
<dbReference type="Ensembl" id="ENSEBUT00000016285.1">
    <property type="protein sequence ID" value="ENSEBUP00000015709.1"/>
    <property type="gene ID" value="ENSEBUG00000009892.1"/>
</dbReference>
<protein>
    <recommendedName>
        <fullName evidence="11">NR LBD domain-containing protein</fullName>
    </recommendedName>
</protein>
<dbReference type="SUPFAM" id="SSF48508">
    <property type="entry name" value="Nuclear receptor ligand-binding domain"/>
    <property type="match status" value="1"/>
</dbReference>
<keyword evidence="7" id="KW-0804">Transcription</keyword>
<dbReference type="InterPro" id="IPR035500">
    <property type="entry name" value="NHR-like_dom_sf"/>
</dbReference>
<proteinExistence type="inferred from homology"/>
<reference evidence="12" key="2">
    <citation type="submission" date="2025-09" db="UniProtKB">
        <authorList>
            <consortium name="Ensembl"/>
        </authorList>
    </citation>
    <scope>IDENTIFICATION</scope>
</reference>
<evidence type="ECO:0000256" key="9">
    <source>
        <dbReference type="ARBA" id="ARBA00023242"/>
    </source>
</evidence>
<evidence type="ECO:0000256" key="1">
    <source>
        <dbReference type="ARBA" id="ARBA00008092"/>
    </source>
</evidence>
<dbReference type="InterPro" id="IPR050234">
    <property type="entry name" value="Nuclear_hormone_rcpt_NR1"/>
</dbReference>
<dbReference type="GO" id="GO:0030154">
    <property type="term" value="P:cell differentiation"/>
    <property type="evidence" value="ECO:0007669"/>
    <property type="project" value="TreeGrafter"/>
</dbReference>
<keyword evidence="8" id="KW-0675">Receptor</keyword>
<dbReference type="PRINTS" id="PR00398">
    <property type="entry name" value="STRDHORMONER"/>
</dbReference>
<evidence type="ECO:0000256" key="8">
    <source>
        <dbReference type="ARBA" id="ARBA00023170"/>
    </source>
</evidence>
<dbReference type="InterPro" id="IPR001723">
    <property type="entry name" value="Nuclear_hrmn_rcpt"/>
</dbReference>
<keyword evidence="13" id="KW-1185">Reference proteome</keyword>
<sequence length="408" mass="45524">MSKDGVRFGRIPKREKQRILEEVKSSFSTIQPVIEGIWCTGANKQPAEACEAAAANTEAIFVEVNTLRQARLSEMSLTNQEKSLLGEIGGRQLLHVPRPGQELKSCCASPSYNNMPYYHKQVLEAFINVEYQEEAGLISSLEQKVIGTEKMKENIYGHGVEDGGNQEPSLGGHQETEEETLQSKQVVGGENGECSTLEHPMKFQTFPMKKIHLRPEEYSTMELWEDFSSLLTMAVKDVVKFARRIPGFLNLSVNDQVTLLKAGALKVVVVRFSSLFDFEQRTIRLLDGESYPLGALHHFGMDELLQAMIDFSEDFASLCLSPTEIDHFAAVALLTADRTGMDDVAAVERLHESVMESLSDVVMQRHGDGGILFTKLLLCLPDLRTLNKLHSEQLLAIRIDSSCWVTTS</sequence>
<dbReference type="GO" id="GO:0008270">
    <property type="term" value="F:zinc ion binding"/>
    <property type="evidence" value="ECO:0007669"/>
    <property type="project" value="UniProtKB-KW"/>
</dbReference>
<evidence type="ECO:0000313" key="12">
    <source>
        <dbReference type="Ensembl" id="ENSEBUP00000015709.1"/>
    </source>
</evidence>
<dbReference type="PRINTS" id="PR00546">
    <property type="entry name" value="THYROIDHORMR"/>
</dbReference>
<dbReference type="GO" id="GO:0045944">
    <property type="term" value="P:positive regulation of transcription by RNA polymerase II"/>
    <property type="evidence" value="ECO:0007669"/>
    <property type="project" value="TreeGrafter"/>
</dbReference>
<evidence type="ECO:0000256" key="3">
    <source>
        <dbReference type="ARBA" id="ARBA00022771"/>
    </source>
</evidence>
<keyword evidence="5" id="KW-0805">Transcription regulation</keyword>
<dbReference type="InterPro" id="IPR000536">
    <property type="entry name" value="Nucl_hrmn_rcpt_lig-bd"/>
</dbReference>
<evidence type="ECO:0000256" key="6">
    <source>
        <dbReference type="ARBA" id="ARBA00023125"/>
    </source>
</evidence>
<feature type="region of interest" description="Disordered" evidence="10">
    <location>
        <begin position="159"/>
        <end position="186"/>
    </location>
</feature>
<keyword evidence="6" id="KW-0238">DNA-binding</keyword>
<dbReference type="GO" id="GO:0009755">
    <property type="term" value="P:hormone-mediated signaling pathway"/>
    <property type="evidence" value="ECO:0007669"/>
    <property type="project" value="TreeGrafter"/>
</dbReference>
<evidence type="ECO:0000256" key="10">
    <source>
        <dbReference type="SAM" id="MobiDB-lite"/>
    </source>
</evidence>
<evidence type="ECO:0000313" key="13">
    <source>
        <dbReference type="Proteomes" id="UP000694388"/>
    </source>
</evidence>
<dbReference type="GO" id="GO:0000122">
    <property type="term" value="P:negative regulation of transcription by RNA polymerase II"/>
    <property type="evidence" value="ECO:0007669"/>
    <property type="project" value="TreeGrafter"/>
</dbReference>
<dbReference type="InterPro" id="IPR001728">
    <property type="entry name" value="ThyrH_rcpt"/>
</dbReference>
<keyword evidence="4" id="KW-0862">Zinc</keyword>
<dbReference type="GeneTree" id="ENSGT00940000164283"/>
<organism evidence="12 13">
    <name type="scientific">Eptatretus burgeri</name>
    <name type="common">Inshore hagfish</name>
    <dbReference type="NCBI Taxonomy" id="7764"/>
    <lineage>
        <taxon>Eukaryota</taxon>
        <taxon>Metazoa</taxon>
        <taxon>Chordata</taxon>
        <taxon>Craniata</taxon>
        <taxon>Vertebrata</taxon>
        <taxon>Cyclostomata</taxon>
        <taxon>Myxini</taxon>
        <taxon>Myxiniformes</taxon>
        <taxon>Myxinidae</taxon>
        <taxon>Eptatretinae</taxon>
        <taxon>Eptatretus</taxon>
    </lineage>
</organism>
<dbReference type="GO" id="GO:0000978">
    <property type="term" value="F:RNA polymerase II cis-regulatory region sequence-specific DNA binding"/>
    <property type="evidence" value="ECO:0007669"/>
    <property type="project" value="TreeGrafter"/>
</dbReference>
<name>A0A8C4QHU3_EPTBU</name>
<evidence type="ECO:0000256" key="2">
    <source>
        <dbReference type="ARBA" id="ARBA00022723"/>
    </source>
</evidence>
<dbReference type="Pfam" id="PF00104">
    <property type="entry name" value="Hormone_recep"/>
    <property type="match status" value="1"/>
</dbReference>
<dbReference type="PANTHER" id="PTHR24082">
    <property type="entry name" value="NUCLEAR HORMONE RECEPTOR"/>
    <property type="match status" value="1"/>
</dbReference>
<dbReference type="PANTHER" id="PTHR24082:SF473">
    <property type="entry name" value="ECDYSONE-INDUCED PROTEIN 75B, ISOFORM B"/>
    <property type="match status" value="1"/>
</dbReference>
<dbReference type="SMART" id="SM00430">
    <property type="entry name" value="HOLI"/>
    <property type="match status" value="1"/>
</dbReference>
<dbReference type="GO" id="GO:0004879">
    <property type="term" value="F:nuclear receptor activity"/>
    <property type="evidence" value="ECO:0007669"/>
    <property type="project" value="InterPro"/>
</dbReference>
<dbReference type="AlphaFoldDB" id="A0A8C4QHU3"/>
<evidence type="ECO:0000256" key="5">
    <source>
        <dbReference type="ARBA" id="ARBA00023015"/>
    </source>
</evidence>
<accession>A0A8C4QHU3</accession>
<dbReference type="Gene3D" id="1.10.565.10">
    <property type="entry name" value="Retinoid X Receptor"/>
    <property type="match status" value="1"/>
</dbReference>
<keyword evidence="9" id="KW-0539">Nucleus</keyword>
<evidence type="ECO:0000259" key="11">
    <source>
        <dbReference type="PROSITE" id="PS51843"/>
    </source>
</evidence>
<dbReference type="Proteomes" id="UP000694388">
    <property type="component" value="Unplaced"/>
</dbReference>
<reference evidence="12" key="1">
    <citation type="submission" date="2025-08" db="UniProtKB">
        <authorList>
            <consortium name="Ensembl"/>
        </authorList>
    </citation>
    <scope>IDENTIFICATION</scope>
</reference>
<feature type="domain" description="NR LBD" evidence="11">
    <location>
        <begin position="178"/>
        <end position="408"/>
    </location>
</feature>